<keyword evidence="1" id="KW-0812">Transmembrane</keyword>
<name>A0AAW6T588_9BACI</name>
<dbReference type="NCBIfam" id="NF038403">
    <property type="entry name" value="perm_prefix_1"/>
    <property type="match status" value="1"/>
</dbReference>
<dbReference type="RefSeq" id="WP_259548382.1">
    <property type="nucleotide sequence ID" value="NZ_JAROYP010000025.1"/>
</dbReference>
<comment type="caution">
    <text evidence="2">The sequence shown here is derived from an EMBL/GenBank/DDBJ whole genome shotgun (WGS) entry which is preliminary data.</text>
</comment>
<protein>
    <submittedName>
        <fullName evidence="2">Permease prefix domain 1-containing protein</fullName>
    </submittedName>
</protein>
<feature type="transmembrane region" description="Helical" evidence="1">
    <location>
        <begin position="76"/>
        <end position="97"/>
    </location>
</feature>
<evidence type="ECO:0000313" key="2">
    <source>
        <dbReference type="EMBL" id="MDH5164182.1"/>
    </source>
</evidence>
<dbReference type="EMBL" id="JAROYP010000025">
    <property type="protein sequence ID" value="MDH5164182.1"/>
    <property type="molecule type" value="Genomic_DNA"/>
</dbReference>
<reference evidence="2" key="1">
    <citation type="submission" date="2023-03" db="EMBL/GenBank/DDBJ databases">
        <title>Bacterial isolates from washroom surfaces on a university campus.</title>
        <authorList>
            <person name="Holman D.B."/>
            <person name="Gzyl K.E."/>
            <person name="Taheri A.E."/>
        </authorList>
    </citation>
    <scope>NUCLEOTIDE SEQUENCE</scope>
    <source>
        <strain evidence="2">RD03</strain>
    </source>
</reference>
<feature type="transmembrane region" description="Helical" evidence="1">
    <location>
        <begin position="181"/>
        <end position="203"/>
    </location>
</feature>
<accession>A0AAW6T588</accession>
<proteinExistence type="predicted"/>
<dbReference type="InterPro" id="IPR047928">
    <property type="entry name" value="Perm_prefix_1"/>
</dbReference>
<evidence type="ECO:0000256" key="1">
    <source>
        <dbReference type="SAM" id="Phobius"/>
    </source>
</evidence>
<gene>
    <name evidence="2" type="ORF">P5X88_24930</name>
</gene>
<evidence type="ECO:0000313" key="3">
    <source>
        <dbReference type="Proteomes" id="UP001159179"/>
    </source>
</evidence>
<dbReference type="Proteomes" id="UP001159179">
    <property type="component" value="Unassembled WGS sequence"/>
</dbReference>
<organism evidence="2 3">
    <name type="scientific">Heyndrickxia oleronia</name>
    <dbReference type="NCBI Taxonomy" id="38875"/>
    <lineage>
        <taxon>Bacteria</taxon>
        <taxon>Bacillati</taxon>
        <taxon>Bacillota</taxon>
        <taxon>Bacilli</taxon>
        <taxon>Bacillales</taxon>
        <taxon>Bacillaceae</taxon>
        <taxon>Heyndrickxia</taxon>
    </lineage>
</organism>
<feature type="transmembrane region" description="Helical" evidence="1">
    <location>
        <begin position="143"/>
        <end position="161"/>
    </location>
</feature>
<sequence length="215" mass="25259">MTKIEQYVKEITLDLPDDEQKELREEIYIHLQDHVKELLIKGYSEEKAVRHAIESFGNQGKLNRELKRALFPFYKLIRFVWCVIFVTGLLCFVSYSAMEYYHPEFNNSLPLYSVLMAMFLVTLIAGTGEVFYEALASQFNTKWLLNPWIFFLVPSLVFGGIQTPMLFKHPEQYQDSLLLDLYAVPIGAFAYIISRQLFTLLFVRNKNNYKRTKVN</sequence>
<keyword evidence="1" id="KW-0472">Membrane</keyword>
<dbReference type="AlphaFoldDB" id="A0AAW6T588"/>
<feature type="transmembrane region" description="Helical" evidence="1">
    <location>
        <begin position="109"/>
        <end position="131"/>
    </location>
</feature>
<keyword evidence="1" id="KW-1133">Transmembrane helix</keyword>